<dbReference type="KEGG" id="cnk:EG343_01050"/>
<name>A0AAD1DPZ7_CHRNA</name>
<evidence type="ECO:0000313" key="1">
    <source>
        <dbReference type="EMBL" id="AZA89314.1"/>
    </source>
</evidence>
<sequence>MMTMKKIFVFPFLFAVLITIFSCKESAPKKANFPNYLKNTEWIVNEGGLIIPEGGKSYDLSPRDTALIFNFHGVNFSDAEHFNSYDSWQCGNDCFTGVYGKYYFTEKNQIQMEVDSIRKSEFCDVPTKIFNPSKEMVFDLVKRGVQLQLIRK</sequence>
<dbReference type="AlphaFoldDB" id="A0AAD1DPZ7"/>
<accession>A0AAD1DPZ7</accession>
<gene>
    <name evidence="1" type="ORF">EG343_01050</name>
</gene>
<proteinExistence type="predicted"/>
<protein>
    <submittedName>
        <fullName evidence="1">Uncharacterized protein</fullName>
    </submittedName>
</protein>
<organism evidence="1 2">
    <name type="scientific">Chryseobacterium nakagawai</name>
    <dbReference type="NCBI Taxonomy" id="1241982"/>
    <lineage>
        <taxon>Bacteria</taxon>
        <taxon>Pseudomonadati</taxon>
        <taxon>Bacteroidota</taxon>
        <taxon>Flavobacteriia</taxon>
        <taxon>Flavobacteriales</taxon>
        <taxon>Weeksellaceae</taxon>
        <taxon>Chryseobacterium group</taxon>
        <taxon>Chryseobacterium</taxon>
    </lineage>
</organism>
<dbReference type="Proteomes" id="UP000278288">
    <property type="component" value="Chromosome"/>
</dbReference>
<dbReference type="EMBL" id="CP033923">
    <property type="protein sequence ID" value="AZA89314.1"/>
    <property type="molecule type" value="Genomic_DNA"/>
</dbReference>
<keyword evidence="2" id="KW-1185">Reference proteome</keyword>
<dbReference type="PROSITE" id="PS51257">
    <property type="entry name" value="PROKAR_LIPOPROTEIN"/>
    <property type="match status" value="1"/>
</dbReference>
<reference evidence="1 2" key="1">
    <citation type="submission" date="2018-11" db="EMBL/GenBank/DDBJ databases">
        <title>Proposal to divide the Flavobacteriaceae and reorganize its genera based on Amino Acid Identity values calculated from whole genome sequences.</title>
        <authorList>
            <person name="Nicholson A.C."/>
            <person name="Gulvik C.A."/>
            <person name="Whitney A.M."/>
            <person name="Humrighouse B.W."/>
            <person name="Bell M."/>
            <person name="Holmes B."/>
            <person name="Steigerwalt A.G."/>
            <person name="Villarma A."/>
            <person name="Sheth M."/>
            <person name="Batra D."/>
            <person name="Pryor J."/>
            <person name="Bernardet J.-F."/>
            <person name="Hugo C."/>
            <person name="Kampfer P."/>
            <person name="Newman J."/>
            <person name="McQuiston J.R."/>
        </authorList>
    </citation>
    <scope>NUCLEOTIDE SEQUENCE [LARGE SCALE GENOMIC DNA]</scope>
    <source>
        <strain evidence="1 2">G0041</strain>
    </source>
</reference>
<evidence type="ECO:0000313" key="2">
    <source>
        <dbReference type="Proteomes" id="UP000278288"/>
    </source>
</evidence>